<feature type="transmembrane region" description="Helical" evidence="1">
    <location>
        <begin position="151"/>
        <end position="177"/>
    </location>
</feature>
<proteinExistence type="predicted"/>
<dbReference type="EMBL" id="CP163435">
    <property type="protein sequence ID" value="XDQ25754.1"/>
    <property type="molecule type" value="Genomic_DNA"/>
</dbReference>
<feature type="transmembrane region" description="Helical" evidence="1">
    <location>
        <begin position="184"/>
        <end position="206"/>
    </location>
</feature>
<protein>
    <submittedName>
        <fullName evidence="2">ABC transporter permease subunit</fullName>
    </submittedName>
</protein>
<feature type="transmembrane region" description="Helical" evidence="1">
    <location>
        <begin position="105"/>
        <end position="131"/>
    </location>
</feature>
<feature type="transmembrane region" description="Helical" evidence="1">
    <location>
        <begin position="61"/>
        <end position="84"/>
    </location>
</feature>
<dbReference type="PANTHER" id="PTHR37305">
    <property type="entry name" value="INTEGRAL MEMBRANE PROTEIN-RELATED"/>
    <property type="match status" value="1"/>
</dbReference>
<evidence type="ECO:0000256" key="1">
    <source>
        <dbReference type="SAM" id="Phobius"/>
    </source>
</evidence>
<reference evidence="2" key="1">
    <citation type="submission" date="2024-07" db="EMBL/GenBank/DDBJ databases">
        <authorList>
            <person name="Yu S.T."/>
        </authorList>
    </citation>
    <scope>NUCLEOTIDE SEQUENCE</scope>
    <source>
        <strain evidence="2">R21</strain>
    </source>
</reference>
<feature type="transmembrane region" description="Helical" evidence="1">
    <location>
        <begin position="20"/>
        <end position="41"/>
    </location>
</feature>
<feature type="transmembrane region" description="Helical" evidence="1">
    <location>
        <begin position="236"/>
        <end position="257"/>
    </location>
</feature>
<evidence type="ECO:0000313" key="2">
    <source>
        <dbReference type="EMBL" id="XDQ25754.1"/>
    </source>
</evidence>
<organism evidence="2">
    <name type="scientific">Streptomyces sp. R21</name>
    <dbReference type="NCBI Taxonomy" id="3238627"/>
    <lineage>
        <taxon>Bacteria</taxon>
        <taxon>Bacillati</taxon>
        <taxon>Actinomycetota</taxon>
        <taxon>Actinomycetes</taxon>
        <taxon>Kitasatosporales</taxon>
        <taxon>Streptomycetaceae</taxon>
        <taxon>Streptomyces</taxon>
    </lineage>
</organism>
<keyword evidence="1" id="KW-0812">Transmembrane</keyword>
<dbReference type="GO" id="GO:0005886">
    <property type="term" value="C:plasma membrane"/>
    <property type="evidence" value="ECO:0007669"/>
    <property type="project" value="UniProtKB-SubCell"/>
</dbReference>
<accession>A0AB39P5V3</accession>
<dbReference type="PANTHER" id="PTHR37305:SF1">
    <property type="entry name" value="MEMBRANE PROTEIN"/>
    <property type="match status" value="1"/>
</dbReference>
<dbReference type="GO" id="GO:0140359">
    <property type="term" value="F:ABC-type transporter activity"/>
    <property type="evidence" value="ECO:0007669"/>
    <property type="project" value="InterPro"/>
</dbReference>
<sequence length="262" mass="26997">MKRAVHAEWTKLRTLPSTWWLLTATVVMTLAVGAAALSSVTTHVCPSAAACHEDTVKLSLTGIWLGQATVLILGALSIGAEYGTGTIRTTLTAIPHRPKVLASKAAVLAAVTAVAGTLAVAASLLAGRLILPGNGFTTKEGYPPLSPTDTTTLRAAFGSVLLLMLIAVLGLGLAALLRDSAGAITAGLGLLYITPLLADLLASPTWKDRVERWAPMPAGLSIQATRNLARLPIGPWPGLGVLAAYAMGLLIAGGVLFRTRDA</sequence>
<gene>
    <name evidence="2" type="ORF">AB5J56_14135</name>
</gene>
<name>A0AB39P5V3_9ACTN</name>
<keyword evidence="1" id="KW-0472">Membrane</keyword>
<dbReference type="Pfam" id="PF12730">
    <property type="entry name" value="ABC2_membrane_4"/>
    <property type="match status" value="1"/>
</dbReference>
<keyword evidence="1" id="KW-1133">Transmembrane helix</keyword>
<dbReference type="AlphaFoldDB" id="A0AB39P5V3"/>
<dbReference type="RefSeq" id="WP_369233055.1">
    <property type="nucleotide sequence ID" value="NZ_CP163435.1"/>
</dbReference>